<dbReference type="CDD" id="cd00130">
    <property type="entry name" value="PAS"/>
    <property type="match status" value="2"/>
</dbReference>
<dbReference type="SUPFAM" id="SSF47384">
    <property type="entry name" value="Homodimeric domain of signal transducing histidine kinase"/>
    <property type="match status" value="1"/>
</dbReference>
<dbReference type="GO" id="GO:0005886">
    <property type="term" value="C:plasma membrane"/>
    <property type="evidence" value="ECO:0007669"/>
    <property type="project" value="UniProtKB-ARBA"/>
</dbReference>
<dbReference type="GO" id="GO:0005524">
    <property type="term" value="F:ATP binding"/>
    <property type="evidence" value="ECO:0007669"/>
    <property type="project" value="UniProtKB-KW"/>
</dbReference>
<dbReference type="EMBL" id="SOBT01000010">
    <property type="protein sequence ID" value="TDU26397.1"/>
    <property type="molecule type" value="Genomic_DNA"/>
</dbReference>
<dbReference type="SMART" id="SM00091">
    <property type="entry name" value="PAS"/>
    <property type="match status" value="2"/>
</dbReference>
<dbReference type="InterPro" id="IPR003594">
    <property type="entry name" value="HATPase_dom"/>
</dbReference>
<keyword evidence="18" id="KW-1185">Reference proteome</keyword>
<evidence type="ECO:0000313" key="17">
    <source>
        <dbReference type="EMBL" id="TDU26397.1"/>
    </source>
</evidence>
<dbReference type="Gene3D" id="3.30.565.10">
    <property type="entry name" value="Histidine kinase-like ATPase, C-terminal domain"/>
    <property type="match status" value="1"/>
</dbReference>
<dbReference type="PROSITE" id="PS50112">
    <property type="entry name" value="PAS"/>
    <property type="match status" value="1"/>
</dbReference>
<evidence type="ECO:0000259" key="16">
    <source>
        <dbReference type="PROSITE" id="PS50113"/>
    </source>
</evidence>
<dbReference type="PRINTS" id="PR00344">
    <property type="entry name" value="BCTRLSENSOR"/>
</dbReference>
<dbReference type="InterPro" id="IPR000700">
    <property type="entry name" value="PAS-assoc_C"/>
</dbReference>
<dbReference type="InterPro" id="IPR000014">
    <property type="entry name" value="PAS"/>
</dbReference>
<dbReference type="InterPro" id="IPR005467">
    <property type="entry name" value="His_kinase_dom"/>
</dbReference>
<dbReference type="InterPro" id="IPR003661">
    <property type="entry name" value="HisK_dim/P_dom"/>
</dbReference>
<sequence length="638" mass="70044">MDDAGRRRFLDAYRRVVARPAVGRLAAAIVAVVSVALAVILRFELAGWLHNATYMPFFLAVIFSAWAGGLFGGLICVALSTFVCAYLLLPPAASMTLMISGDRASLALFCFTAVVICLVAEAMHLARGRVEVQAQALRVAQRELRVRDEQIELALEVGRIVTWDHNLDTGEVSHSASARALLGSAEITAGGAIELIHPDDRERTLAVVAHVLAGGEAHRVEIRALLPDGQVKWFSSRATLRVDSQTGQRHLTGLASDISDRKRAEFALGASEDRFRTMVETIPQLMWMARPDGDIYWFNQRWYDYTGSTFDQMKGGGWASAHDPAWLRSAQAAWEQTIAQGTPLETTFPLRSADGSYRLFLTKVVPLKDELGRVLQWFGTHTDVSELHALQEQLRTEDRRKDEFLATLAHELRNPLAPLVTGLDLLESMKDNVAGLHGVRKLMQRQLQRMSRLLDDLLDVSRVARGSLELRKKYVLLSDALTEAIETSQPVIEQGHHTLELVQGDQPIGLIADPHRLTQIFSNLLNNAARYTDSGGRIRVVVECTDTVGKVRVIDDGIGMAPETIPQLFKMFSQLAPAADRSRSGLGIGLSLVRRLVELHGGSVTAFSEGLGKGSEFVVELPLAEAKVSESVGSVRAA</sequence>
<proteinExistence type="predicted"/>
<reference evidence="17 18" key="1">
    <citation type="submission" date="2019-03" db="EMBL/GenBank/DDBJ databases">
        <title>Genomic Encyclopedia of Type Strains, Phase IV (KMG-IV): sequencing the most valuable type-strain genomes for metagenomic binning, comparative biology and taxonomic classification.</title>
        <authorList>
            <person name="Goeker M."/>
        </authorList>
    </citation>
    <scope>NUCLEOTIDE SEQUENCE [LARGE SCALE GENOMIC DNA]</scope>
    <source>
        <strain evidence="17 18">DSM 26377</strain>
    </source>
</reference>
<comment type="subcellular location">
    <subcellularLocation>
        <location evidence="2">Membrane</location>
        <topology evidence="2">Multi-pass membrane protein</topology>
    </subcellularLocation>
</comment>
<keyword evidence="9" id="KW-0067">ATP-binding</keyword>
<evidence type="ECO:0000256" key="11">
    <source>
        <dbReference type="ARBA" id="ARBA00023012"/>
    </source>
</evidence>
<dbReference type="SUPFAM" id="SSF55874">
    <property type="entry name" value="ATPase domain of HSP90 chaperone/DNA topoisomerase II/histidine kinase"/>
    <property type="match status" value="1"/>
</dbReference>
<evidence type="ECO:0000256" key="9">
    <source>
        <dbReference type="ARBA" id="ARBA00022840"/>
    </source>
</evidence>
<dbReference type="Gene3D" id="1.10.287.130">
    <property type="match status" value="1"/>
</dbReference>
<evidence type="ECO:0000256" key="3">
    <source>
        <dbReference type="ARBA" id="ARBA00012438"/>
    </source>
</evidence>
<feature type="transmembrane region" description="Helical" evidence="13">
    <location>
        <begin position="108"/>
        <end position="126"/>
    </location>
</feature>
<dbReference type="Pfam" id="PF08447">
    <property type="entry name" value="PAS_3"/>
    <property type="match status" value="2"/>
</dbReference>
<dbReference type="InterPro" id="IPR001610">
    <property type="entry name" value="PAC"/>
</dbReference>
<evidence type="ECO:0000256" key="10">
    <source>
        <dbReference type="ARBA" id="ARBA00022989"/>
    </source>
</evidence>
<keyword evidence="12 13" id="KW-0472">Membrane</keyword>
<dbReference type="FunFam" id="3.30.450.20:FF:000099">
    <property type="entry name" value="Sensory box sensor histidine kinase"/>
    <property type="match status" value="1"/>
</dbReference>
<dbReference type="GO" id="GO:0009927">
    <property type="term" value="F:histidine phosphotransfer kinase activity"/>
    <property type="evidence" value="ECO:0007669"/>
    <property type="project" value="TreeGrafter"/>
</dbReference>
<dbReference type="Gene3D" id="1.20.120.620">
    <property type="entry name" value="Backbone structure of the membrane domain of e. Coli histidine kinase receptor kdpd"/>
    <property type="match status" value="1"/>
</dbReference>
<dbReference type="SMART" id="SM00387">
    <property type="entry name" value="HATPase_c"/>
    <property type="match status" value="1"/>
</dbReference>
<evidence type="ECO:0000256" key="7">
    <source>
        <dbReference type="ARBA" id="ARBA00022741"/>
    </source>
</evidence>
<dbReference type="SMART" id="SM00086">
    <property type="entry name" value="PAC"/>
    <property type="match status" value="2"/>
</dbReference>
<dbReference type="Pfam" id="PF13493">
    <property type="entry name" value="DUF4118"/>
    <property type="match status" value="1"/>
</dbReference>
<dbReference type="InterPro" id="IPR036097">
    <property type="entry name" value="HisK_dim/P_sf"/>
</dbReference>
<keyword evidence="6 13" id="KW-0812">Transmembrane</keyword>
<feature type="transmembrane region" description="Helical" evidence="13">
    <location>
        <begin position="55"/>
        <end position="88"/>
    </location>
</feature>
<feature type="domain" description="PAC" evidence="16">
    <location>
        <begin position="218"/>
        <end position="270"/>
    </location>
</feature>
<dbReference type="Pfam" id="PF02518">
    <property type="entry name" value="HATPase_c"/>
    <property type="match status" value="1"/>
</dbReference>
<name>A0A4R7NYS8_9GAMM</name>
<dbReference type="RefSeq" id="WP_133882617.1">
    <property type="nucleotide sequence ID" value="NZ_MWIN01000019.1"/>
</dbReference>
<evidence type="ECO:0000256" key="13">
    <source>
        <dbReference type="SAM" id="Phobius"/>
    </source>
</evidence>
<dbReference type="PANTHER" id="PTHR43047:SF72">
    <property type="entry name" value="OSMOSENSING HISTIDINE PROTEIN KINASE SLN1"/>
    <property type="match status" value="1"/>
</dbReference>
<dbReference type="InterPro" id="IPR025201">
    <property type="entry name" value="KdpD_TM"/>
</dbReference>
<keyword evidence="4" id="KW-0597">Phosphoprotein</keyword>
<gene>
    <name evidence="17" type="ORF">DFR24_3421</name>
</gene>
<keyword evidence="5" id="KW-0808">Transferase</keyword>
<dbReference type="SMART" id="SM00388">
    <property type="entry name" value="HisKA"/>
    <property type="match status" value="1"/>
</dbReference>
<keyword evidence="8" id="KW-0418">Kinase</keyword>
<dbReference type="InterPro" id="IPR004358">
    <property type="entry name" value="Sig_transdc_His_kin-like_C"/>
</dbReference>
<dbReference type="Proteomes" id="UP000295341">
    <property type="component" value="Unassembled WGS sequence"/>
</dbReference>
<evidence type="ECO:0000256" key="12">
    <source>
        <dbReference type="ARBA" id="ARBA00023136"/>
    </source>
</evidence>
<dbReference type="Gene3D" id="3.30.450.20">
    <property type="entry name" value="PAS domain"/>
    <property type="match status" value="2"/>
</dbReference>
<keyword evidence="7" id="KW-0547">Nucleotide-binding</keyword>
<dbReference type="CDD" id="cd00075">
    <property type="entry name" value="HATPase"/>
    <property type="match status" value="1"/>
</dbReference>
<dbReference type="Pfam" id="PF00512">
    <property type="entry name" value="HisKA"/>
    <property type="match status" value="1"/>
</dbReference>
<evidence type="ECO:0000256" key="6">
    <source>
        <dbReference type="ARBA" id="ARBA00022692"/>
    </source>
</evidence>
<dbReference type="PROSITE" id="PS50109">
    <property type="entry name" value="HIS_KIN"/>
    <property type="match status" value="1"/>
</dbReference>
<evidence type="ECO:0000256" key="5">
    <source>
        <dbReference type="ARBA" id="ARBA00022679"/>
    </source>
</evidence>
<keyword evidence="11" id="KW-0902">Two-component regulatory system</keyword>
<evidence type="ECO:0000256" key="1">
    <source>
        <dbReference type="ARBA" id="ARBA00000085"/>
    </source>
</evidence>
<dbReference type="InterPro" id="IPR013655">
    <property type="entry name" value="PAS_fold_3"/>
</dbReference>
<dbReference type="NCBIfam" id="TIGR00229">
    <property type="entry name" value="sensory_box"/>
    <property type="match status" value="2"/>
</dbReference>
<dbReference type="GO" id="GO:0000155">
    <property type="term" value="F:phosphorelay sensor kinase activity"/>
    <property type="evidence" value="ECO:0007669"/>
    <property type="project" value="InterPro"/>
</dbReference>
<organism evidence="17 18">
    <name type="scientific">Panacagrimonas perspica</name>
    <dbReference type="NCBI Taxonomy" id="381431"/>
    <lineage>
        <taxon>Bacteria</taxon>
        <taxon>Pseudomonadati</taxon>
        <taxon>Pseudomonadota</taxon>
        <taxon>Gammaproteobacteria</taxon>
        <taxon>Nevskiales</taxon>
        <taxon>Nevskiaceae</taxon>
        <taxon>Panacagrimonas</taxon>
    </lineage>
</organism>
<dbReference type="FunFam" id="3.30.565.10:FF:000006">
    <property type="entry name" value="Sensor histidine kinase WalK"/>
    <property type="match status" value="1"/>
</dbReference>
<dbReference type="OrthoDB" id="6973808at2"/>
<dbReference type="SUPFAM" id="SSF55785">
    <property type="entry name" value="PYP-like sensor domain (PAS domain)"/>
    <property type="match status" value="2"/>
</dbReference>
<keyword evidence="10 13" id="KW-1133">Transmembrane helix</keyword>
<comment type="catalytic activity">
    <reaction evidence="1">
        <text>ATP + protein L-histidine = ADP + protein N-phospho-L-histidine.</text>
        <dbReference type="EC" id="2.7.13.3"/>
    </reaction>
</comment>
<feature type="domain" description="PAS" evidence="15">
    <location>
        <begin position="271"/>
        <end position="315"/>
    </location>
</feature>
<protein>
    <recommendedName>
        <fullName evidence="3">histidine kinase</fullName>
        <ecNumber evidence="3">2.7.13.3</ecNumber>
    </recommendedName>
</protein>
<feature type="domain" description="Histidine kinase" evidence="14">
    <location>
        <begin position="407"/>
        <end position="625"/>
    </location>
</feature>
<evidence type="ECO:0000256" key="4">
    <source>
        <dbReference type="ARBA" id="ARBA00022553"/>
    </source>
</evidence>
<dbReference type="PROSITE" id="PS50113">
    <property type="entry name" value="PAC"/>
    <property type="match status" value="2"/>
</dbReference>
<dbReference type="InterPro" id="IPR038318">
    <property type="entry name" value="KdpD_sf"/>
</dbReference>
<dbReference type="InterPro" id="IPR036890">
    <property type="entry name" value="HATPase_C_sf"/>
</dbReference>
<dbReference type="EC" id="2.7.13.3" evidence="3"/>
<dbReference type="CDD" id="cd00082">
    <property type="entry name" value="HisKA"/>
    <property type="match status" value="1"/>
</dbReference>
<feature type="transmembrane region" description="Helical" evidence="13">
    <location>
        <begin position="21"/>
        <end position="43"/>
    </location>
</feature>
<accession>A0A4R7NYS8</accession>
<evidence type="ECO:0000259" key="14">
    <source>
        <dbReference type="PROSITE" id="PS50109"/>
    </source>
</evidence>
<feature type="domain" description="PAC" evidence="16">
    <location>
        <begin position="344"/>
        <end position="396"/>
    </location>
</feature>
<evidence type="ECO:0000256" key="2">
    <source>
        <dbReference type="ARBA" id="ARBA00004141"/>
    </source>
</evidence>
<evidence type="ECO:0000259" key="15">
    <source>
        <dbReference type="PROSITE" id="PS50112"/>
    </source>
</evidence>
<comment type="caution">
    <text evidence="17">The sequence shown here is derived from an EMBL/GenBank/DDBJ whole genome shotgun (WGS) entry which is preliminary data.</text>
</comment>
<evidence type="ECO:0000313" key="18">
    <source>
        <dbReference type="Proteomes" id="UP000295341"/>
    </source>
</evidence>
<dbReference type="AlphaFoldDB" id="A0A4R7NYS8"/>
<dbReference type="InterPro" id="IPR035965">
    <property type="entry name" value="PAS-like_dom_sf"/>
</dbReference>
<evidence type="ECO:0000256" key="8">
    <source>
        <dbReference type="ARBA" id="ARBA00022777"/>
    </source>
</evidence>
<dbReference type="PANTHER" id="PTHR43047">
    <property type="entry name" value="TWO-COMPONENT HISTIDINE PROTEIN KINASE"/>
    <property type="match status" value="1"/>
</dbReference>